<dbReference type="Pfam" id="PF13173">
    <property type="entry name" value="AAA_14"/>
    <property type="match status" value="1"/>
</dbReference>
<dbReference type="SUPFAM" id="SSF52540">
    <property type="entry name" value="P-loop containing nucleoside triphosphate hydrolases"/>
    <property type="match status" value="1"/>
</dbReference>
<dbReference type="PANTHER" id="PTHR42990">
    <property type="entry name" value="ATPASE"/>
    <property type="match status" value="1"/>
</dbReference>
<evidence type="ECO:0000313" key="4">
    <source>
        <dbReference type="EMBL" id="GJM65132.1"/>
    </source>
</evidence>
<reference evidence="2 5" key="1">
    <citation type="submission" date="2021-12" db="EMBL/GenBank/DDBJ databases">
        <title>Genome sequencing of bacteria with rrn-lacking chromosome and rrn-plasmid.</title>
        <authorList>
            <person name="Anda M."/>
            <person name="Iwasaki W."/>
        </authorList>
    </citation>
    <scope>NUCLEOTIDE SEQUENCE [LARGE SCALE GENOMIC DNA]</scope>
    <source>
        <strain evidence="2 5">NBRC 15940</strain>
    </source>
</reference>
<evidence type="ECO:0000313" key="5">
    <source>
        <dbReference type="Proteomes" id="UP001310022"/>
    </source>
</evidence>
<accession>A0AAN4W2P4</accession>
<evidence type="ECO:0000313" key="3">
    <source>
        <dbReference type="EMBL" id="GJM65110.1"/>
    </source>
</evidence>
<name>A0AAN4W2P4_9BACT</name>
<dbReference type="EMBL" id="BQKE01000014">
    <property type="protein sequence ID" value="GJM65110.1"/>
    <property type="molecule type" value="Genomic_DNA"/>
</dbReference>
<evidence type="ECO:0000259" key="1">
    <source>
        <dbReference type="Pfam" id="PF13173"/>
    </source>
</evidence>
<gene>
    <name evidence="2" type="ORF">PEDI_51330</name>
    <name evidence="3" type="ORF">PEDI_56620</name>
    <name evidence="4" type="ORF">PEDI_56840</name>
</gene>
<dbReference type="AlphaFoldDB" id="A0AAN4W2P4"/>
<dbReference type="PANTHER" id="PTHR42990:SF1">
    <property type="entry name" value="AAA+ ATPASE DOMAIN-CONTAINING PROTEIN"/>
    <property type="match status" value="1"/>
</dbReference>
<dbReference type="RefSeq" id="WP_338239640.1">
    <property type="nucleotide sequence ID" value="NZ_BQKE01000006.1"/>
</dbReference>
<proteinExistence type="predicted"/>
<protein>
    <submittedName>
        <fullName evidence="2">ATPase AAA</fullName>
    </submittedName>
</protein>
<dbReference type="EMBL" id="BQKE01000015">
    <property type="protein sequence ID" value="GJM65132.1"/>
    <property type="molecule type" value="Genomic_DNA"/>
</dbReference>
<comment type="caution">
    <text evidence="2">The sequence shown here is derived from an EMBL/GenBank/DDBJ whole genome shotgun (WGS) entry which is preliminary data.</text>
</comment>
<dbReference type="InterPro" id="IPR027417">
    <property type="entry name" value="P-loop_NTPase"/>
</dbReference>
<dbReference type="EMBL" id="BQKE01000006">
    <property type="protein sequence ID" value="GJM64581.1"/>
    <property type="molecule type" value="Genomic_DNA"/>
</dbReference>
<dbReference type="Proteomes" id="UP001310022">
    <property type="component" value="Unassembled WGS sequence"/>
</dbReference>
<feature type="domain" description="AAA" evidence="1">
    <location>
        <begin position="29"/>
        <end position="152"/>
    </location>
</feature>
<evidence type="ECO:0000313" key="2">
    <source>
        <dbReference type="EMBL" id="GJM64581.1"/>
    </source>
</evidence>
<dbReference type="InterPro" id="IPR041682">
    <property type="entry name" value="AAA_14"/>
</dbReference>
<keyword evidence="5" id="KW-1185">Reference proteome</keyword>
<organism evidence="2 5">
    <name type="scientific">Persicobacter diffluens</name>
    <dbReference type="NCBI Taxonomy" id="981"/>
    <lineage>
        <taxon>Bacteria</taxon>
        <taxon>Pseudomonadati</taxon>
        <taxon>Bacteroidota</taxon>
        <taxon>Cytophagia</taxon>
        <taxon>Cytophagales</taxon>
        <taxon>Persicobacteraceae</taxon>
        <taxon>Persicobacter</taxon>
    </lineage>
</organism>
<sequence length="400" mass="46564">MEKLQRTFLNILKNTSLNFQRRFNIDWNNRMTAIIGARGVGKTTWILQQIKLKHPDLQQVLFASLDDLIFSNRTLVDVVDEFYAFGGRFLYLDEVHKYPNWSQELKNIYDSYPDLRVVFTSSSILNIYKGEYDLSRRVVQYQMDGMTFQEYLDLKYQLRLPPLSLDDIFNHQYEEHLNLIGEENLLPRFHEYLSEGYYPFTVEPNFHFRLKKALEQVIDIDLLKLESMTLAKGQKIKKVLGIIADMVPYKPNIAELSKKTGIHRDEIALAFHLLERARILNLLISDTKGFNLLPKPEKIYFENTNLAYALSGTPEIGNVRETFFLNAVKNAGFLANDSKKSDFILNKKWTFEIGGRNKTNQQIKGIEEAFVVKDGIIRGSQNTLPLWAFGFFENTFLKEG</sequence>